<feature type="domain" description="HTH tetR-type" evidence="3">
    <location>
        <begin position="5"/>
        <end position="65"/>
    </location>
</feature>
<dbReference type="Proteomes" id="UP000633278">
    <property type="component" value="Unassembled WGS sequence"/>
</dbReference>
<keyword evidence="5" id="KW-1185">Reference proteome</keyword>
<keyword evidence="1 2" id="KW-0238">DNA-binding</keyword>
<feature type="DNA-binding region" description="H-T-H motif" evidence="2">
    <location>
        <begin position="28"/>
        <end position="47"/>
    </location>
</feature>
<dbReference type="Pfam" id="PF00440">
    <property type="entry name" value="TetR_N"/>
    <property type="match status" value="1"/>
</dbReference>
<evidence type="ECO:0000313" key="5">
    <source>
        <dbReference type="Proteomes" id="UP000633278"/>
    </source>
</evidence>
<dbReference type="InterPro" id="IPR009057">
    <property type="entry name" value="Homeodomain-like_sf"/>
</dbReference>
<evidence type="ECO:0000313" key="4">
    <source>
        <dbReference type="EMBL" id="GGG93182.1"/>
    </source>
</evidence>
<dbReference type="AlphaFoldDB" id="A0A917MCL5"/>
<evidence type="ECO:0000256" key="2">
    <source>
        <dbReference type="PROSITE-ProRule" id="PRU00335"/>
    </source>
</evidence>
<dbReference type="PROSITE" id="PS50977">
    <property type="entry name" value="HTH_TETR_2"/>
    <property type="match status" value="1"/>
</dbReference>
<protein>
    <submittedName>
        <fullName evidence="4">TetR family transcriptional regulator</fullName>
    </submittedName>
</protein>
<sequence>MISKMVSKQDLIECSIKNFIKFGSKRFSMNELASELGISKKTIYKHFKTKEELIAKGLRLIIDKYLHDVDKVLKTKEDPIEKIVLIQEKSFQYLNYFKPAFLHGIKKYYHNADEVFQNFKDSFIKNTLKPLLEEAKEKEYLRKNLNIDLFCNLYFTKLEKLVFEPINLFELYSIDEVFEHTIINSLRGFITENYKDTNTLFS</sequence>
<dbReference type="Gene3D" id="1.10.357.10">
    <property type="entry name" value="Tetracycline Repressor, domain 2"/>
    <property type="match status" value="1"/>
</dbReference>
<gene>
    <name evidence="4" type="ORF">GCM10011416_07810</name>
</gene>
<dbReference type="PANTHER" id="PTHR30328">
    <property type="entry name" value="TRANSCRIPTIONAL REPRESSOR"/>
    <property type="match status" value="1"/>
</dbReference>
<proteinExistence type="predicted"/>
<dbReference type="EMBL" id="BMJW01000001">
    <property type="protein sequence ID" value="GGG93182.1"/>
    <property type="molecule type" value="Genomic_DNA"/>
</dbReference>
<dbReference type="RefSeq" id="WP_340818932.1">
    <property type="nucleotide sequence ID" value="NZ_CP150664.1"/>
</dbReference>
<name>A0A917MCL5_9FLAO</name>
<reference evidence="4" key="2">
    <citation type="submission" date="2020-09" db="EMBL/GenBank/DDBJ databases">
        <authorList>
            <person name="Sun Q."/>
            <person name="Zhou Y."/>
        </authorList>
    </citation>
    <scope>NUCLEOTIDE SEQUENCE</scope>
    <source>
        <strain evidence="4">CGMCC 1.15763</strain>
    </source>
</reference>
<dbReference type="SUPFAM" id="SSF46689">
    <property type="entry name" value="Homeodomain-like"/>
    <property type="match status" value="1"/>
</dbReference>
<evidence type="ECO:0000256" key="1">
    <source>
        <dbReference type="ARBA" id="ARBA00023125"/>
    </source>
</evidence>
<dbReference type="PANTHER" id="PTHR30328:SF54">
    <property type="entry name" value="HTH-TYPE TRANSCRIPTIONAL REPRESSOR SCO4008"/>
    <property type="match status" value="1"/>
</dbReference>
<dbReference type="InterPro" id="IPR001647">
    <property type="entry name" value="HTH_TetR"/>
</dbReference>
<evidence type="ECO:0000259" key="3">
    <source>
        <dbReference type="PROSITE" id="PS50977"/>
    </source>
</evidence>
<dbReference type="GO" id="GO:0003677">
    <property type="term" value="F:DNA binding"/>
    <property type="evidence" value="ECO:0007669"/>
    <property type="project" value="UniProtKB-UniRule"/>
</dbReference>
<reference evidence="4" key="1">
    <citation type="journal article" date="2014" name="Int. J. Syst. Evol. Microbiol.">
        <title>Complete genome sequence of Corynebacterium casei LMG S-19264T (=DSM 44701T), isolated from a smear-ripened cheese.</title>
        <authorList>
            <consortium name="US DOE Joint Genome Institute (JGI-PGF)"/>
            <person name="Walter F."/>
            <person name="Albersmeier A."/>
            <person name="Kalinowski J."/>
            <person name="Ruckert C."/>
        </authorList>
    </citation>
    <scope>NUCLEOTIDE SEQUENCE</scope>
    <source>
        <strain evidence="4">CGMCC 1.15763</strain>
    </source>
</reference>
<dbReference type="InterPro" id="IPR050109">
    <property type="entry name" value="HTH-type_TetR-like_transc_reg"/>
</dbReference>
<organism evidence="4 5">
    <name type="scientific">Polaribacter pacificus</name>
    <dbReference type="NCBI Taxonomy" id="1775173"/>
    <lineage>
        <taxon>Bacteria</taxon>
        <taxon>Pseudomonadati</taxon>
        <taxon>Bacteroidota</taxon>
        <taxon>Flavobacteriia</taxon>
        <taxon>Flavobacteriales</taxon>
        <taxon>Flavobacteriaceae</taxon>
    </lineage>
</organism>
<comment type="caution">
    <text evidence="4">The sequence shown here is derived from an EMBL/GenBank/DDBJ whole genome shotgun (WGS) entry which is preliminary data.</text>
</comment>
<accession>A0A917MCL5</accession>